<reference evidence="3 4" key="1">
    <citation type="journal article" date="2014" name="Science">
        <title>Plant genetics. Early allopolyploid evolution in the post-Neolithic Brassica napus oilseed genome.</title>
        <authorList>
            <person name="Chalhoub B."/>
            <person name="Denoeud F."/>
            <person name="Liu S."/>
            <person name="Parkin I.A."/>
            <person name="Tang H."/>
            <person name="Wang X."/>
            <person name="Chiquet J."/>
            <person name="Belcram H."/>
            <person name="Tong C."/>
            <person name="Samans B."/>
            <person name="Correa M."/>
            <person name="Da Silva C."/>
            <person name="Just J."/>
            <person name="Falentin C."/>
            <person name="Koh C.S."/>
            <person name="Le Clainche I."/>
            <person name="Bernard M."/>
            <person name="Bento P."/>
            <person name="Noel B."/>
            <person name="Labadie K."/>
            <person name="Alberti A."/>
            <person name="Charles M."/>
            <person name="Arnaud D."/>
            <person name="Guo H."/>
            <person name="Daviaud C."/>
            <person name="Alamery S."/>
            <person name="Jabbari K."/>
            <person name="Zhao M."/>
            <person name="Edger P.P."/>
            <person name="Chelaifa H."/>
            <person name="Tack D."/>
            <person name="Lassalle G."/>
            <person name="Mestiri I."/>
            <person name="Schnel N."/>
            <person name="Le Paslier M.C."/>
            <person name="Fan G."/>
            <person name="Renault V."/>
            <person name="Bayer P.E."/>
            <person name="Golicz A.A."/>
            <person name="Manoli S."/>
            <person name="Lee T.H."/>
            <person name="Thi V.H."/>
            <person name="Chalabi S."/>
            <person name="Hu Q."/>
            <person name="Fan C."/>
            <person name="Tollenaere R."/>
            <person name="Lu Y."/>
            <person name="Battail C."/>
            <person name="Shen J."/>
            <person name="Sidebottom C.H."/>
            <person name="Wang X."/>
            <person name="Canaguier A."/>
            <person name="Chauveau A."/>
            <person name="Berard A."/>
            <person name="Deniot G."/>
            <person name="Guan M."/>
            <person name="Liu Z."/>
            <person name="Sun F."/>
            <person name="Lim Y.P."/>
            <person name="Lyons E."/>
            <person name="Town C.D."/>
            <person name="Bancroft I."/>
            <person name="Wang X."/>
            <person name="Meng J."/>
            <person name="Ma J."/>
            <person name="Pires J.C."/>
            <person name="King G.J."/>
            <person name="Brunel D."/>
            <person name="Delourme R."/>
            <person name="Renard M."/>
            <person name="Aury J.M."/>
            <person name="Adams K.L."/>
            <person name="Batley J."/>
            <person name="Snowdon R.J."/>
            <person name="Tost J."/>
            <person name="Edwards D."/>
            <person name="Zhou Y."/>
            <person name="Hua W."/>
            <person name="Sharpe A.G."/>
            <person name="Paterson A.H."/>
            <person name="Guan C."/>
            <person name="Wincker P."/>
        </authorList>
    </citation>
    <scope>NUCLEOTIDE SEQUENCE [LARGE SCALE GENOMIC DNA]</scope>
    <source>
        <strain evidence="4">cv. Darmor-bzh</strain>
    </source>
</reference>
<dbReference type="Proteomes" id="UP000028999">
    <property type="component" value="Unassembled WGS sequence"/>
</dbReference>
<keyword evidence="2" id="KW-1133">Transmembrane helix</keyword>
<keyword evidence="2" id="KW-0472">Membrane</keyword>
<evidence type="ECO:0000313" key="3">
    <source>
        <dbReference type="EMBL" id="CDY39703.1"/>
    </source>
</evidence>
<accession>A0A078HSH3</accession>
<evidence type="ECO:0000256" key="1">
    <source>
        <dbReference type="SAM" id="MobiDB-lite"/>
    </source>
</evidence>
<feature type="compositionally biased region" description="Polar residues" evidence="1">
    <location>
        <begin position="17"/>
        <end position="29"/>
    </location>
</feature>
<dbReference type="PaxDb" id="3708-A0A078HSH3"/>
<proteinExistence type="predicted"/>
<feature type="transmembrane region" description="Helical" evidence="2">
    <location>
        <begin position="134"/>
        <end position="159"/>
    </location>
</feature>
<dbReference type="AlphaFoldDB" id="A0A078HSH3"/>
<gene>
    <name evidence="3" type="primary">BnaA04g07320D</name>
    <name evidence="3" type="ORF">GSBRNA2T00068453001</name>
</gene>
<name>A0A078HSH3_BRANA</name>
<feature type="region of interest" description="Disordered" evidence="1">
    <location>
        <begin position="1"/>
        <end position="29"/>
    </location>
</feature>
<keyword evidence="2" id="KW-0812">Transmembrane</keyword>
<sequence>MKRKKPKPITEVEPATEKTTTSLVEPQRHSSSSTIAFKEIPLCSIYYRLFENFENRQVPSNTTPYDQISMLSPQTPRNIRRCVLGLDQIRSQVPDTPELRSCFASLTRDLEKTSFSSIKPGIQKKGASTSRRSMIYLGFDPFSSMVYKCFIYIYIYVLYSSRYVFRFRCISEYSYDFGAFWSLKDISPELTM</sequence>
<evidence type="ECO:0000313" key="4">
    <source>
        <dbReference type="Proteomes" id="UP000028999"/>
    </source>
</evidence>
<dbReference type="Gramene" id="CDY39703">
    <property type="protein sequence ID" value="CDY39703"/>
    <property type="gene ID" value="GSBRNA2T00068453001"/>
</dbReference>
<protein>
    <submittedName>
        <fullName evidence="3">BnaA04g07320D protein</fullName>
    </submittedName>
</protein>
<organism evidence="3 4">
    <name type="scientific">Brassica napus</name>
    <name type="common">Rape</name>
    <dbReference type="NCBI Taxonomy" id="3708"/>
    <lineage>
        <taxon>Eukaryota</taxon>
        <taxon>Viridiplantae</taxon>
        <taxon>Streptophyta</taxon>
        <taxon>Embryophyta</taxon>
        <taxon>Tracheophyta</taxon>
        <taxon>Spermatophyta</taxon>
        <taxon>Magnoliopsida</taxon>
        <taxon>eudicotyledons</taxon>
        <taxon>Gunneridae</taxon>
        <taxon>Pentapetalae</taxon>
        <taxon>rosids</taxon>
        <taxon>malvids</taxon>
        <taxon>Brassicales</taxon>
        <taxon>Brassicaceae</taxon>
        <taxon>Brassiceae</taxon>
        <taxon>Brassica</taxon>
    </lineage>
</organism>
<dbReference type="EMBL" id="LK032455">
    <property type="protein sequence ID" value="CDY39703.1"/>
    <property type="molecule type" value="Genomic_DNA"/>
</dbReference>
<evidence type="ECO:0000256" key="2">
    <source>
        <dbReference type="SAM" id="Phobius"/>
    </source>
</evidence>
<keyword evidence="4" id="KW-1185">Reference proteome</keyword>